<sequence length="76" mass="7526">MTRPLRAAACAVAVSCLLLLGACAGVPAAAVVLGAQAALAAASETYCTQTTAEAKRAVRAELTGGVAVVRCPEDRP</sequence>
<reference evidence="2" key="2">
    <citation type="submission" date="2020-09" db="EMBL/GenBank/DDBJ databases">
        <authorList>
            <person name="Sun Q."/>
            <person name="Kim S."/>
        </authorList>
    </citation>
    <scope>NUCLEOTIDE SEQUENCE</scope>
    <source>
        <strain evidence="2">KCTC 42651</strain>
    </source>
</reference>
<evidence type="ECO:0000313" key="3">
    <source>
        <dbReference type="Proteomes" id="UP000630353"/>
    </source>
</evidence>
<organism evidence="2 3">
    <name type="scientific">Thalassobaculum fulvum</name>
    <dbReference type="NCBI Taxonomy" id="1633335"/>
    <lineage>
        <taxon>Bacteria</taxon>
        <taxon>Pseudomonadati</taxon>
        <taxon>Pseudomonadota</taxon>
        <taxon>Alphaproteobacteria</taxon>
        <taxon>Rhodospirillales</taxon>
        <taxon>Thalassobaculaceae</taxon>
        <taxon>Thalassobaculum</taxon>
    </lineage>
</organism>
<name>A0A919CMS9_9PROT</name>
<reference evidence="2" key="1">
    <citation type="journal article" date="2014" name="Int. J. Syst. Evol. Microbiol.">
        <title>Complete genome sequence of Corynebacterium casei LMG S-19264T (=DSM 44701T), isolated from a smear-ripened cheese.</title>
        <authorList>
            <consortium name="US DOE Joint Genome Institute (JGI-PGF)"/>
            <person name="Walter F."/>
            <person name="Albersmeier A."/>
            <person name="Kalinowski J."/>
            <person name="Ruckert C."/>
        </authorList>
    </citation>
    <scope>NUCLEOTIDE SEQUENCE</scope>
    <source>
        <strain evidence="2">KCTC 42651</strain>
    </source>
</reference>
<dbReference type="RefSeq" id="WP_189987545.1">
    <property type="nucleotide sequence ID" value="NZ_BMZS01000002.1"/>
</dbReference>
<keyword evidence="3" id="KW-1185">Reference proteome</keyword>
<protein>
    <submittedName>
        <fullName evidence="2">Uncharacterized protein</fullName>
    </submittedName>
</protein>
<feature type="signal peptide" evidence="1">
    <location>
        <begin position="1"/>
        <end position="24"/>
    </location>
</feature>
<dbReference type="EMBL" id="BMZS01000002">
    <property type="protein sequence ID" value="GHD42200.1"/>
    <property type="molecule type" value="Genomic_DNA"/>
</dbReference>
<gene>
    <name evidence="2" type="ORF">GCM10017083_06920</name>
</gene>
<dbReference type="PROSITE" id="PS51257">
    <property type="entry name" value="PROKAR_LIPOPROTEIN"/>
    <property type="match status" value="1"/>
</dbReference>
<comment type="caution">
    <text evidence="2">The sequence shown here is derived from an EMBL/GenBank/DDBJ whole genome shotgun (WGS) entry which is preliminary data.</text>
</comment>
<dbReference type="AlphaFoldDB" id="A0A919CMS9"/>
<feature type="chain" id="PRO_5037526395" evidence="1">
    <location>
        <begin position="25"/>
        <end position="76"/>
    </location>
</feature>
<keyword evidence="1" id="KW-0732">Signal</keyword>
<dbReference type="Proteomes" id="UP000630353">
    <property type="component" value="Unassembled WGS sequence"/>
</dbReference>
<proteinExistence type="predicted"/>
<accession>A0A919CMS9</accession>
<evidence type="ECO:0000256" key="1">
    <source>
        <dbReference type="SAM" id="SignalP"/>
    </source>
</evidence>
<evidence type="ECO:0000313" key="2">
    <source>
        <dbReference type="EMBL" id="GHD42200.1"/>
    </source>
</evidence>